<dbReference type="EMBL" id="PYMB01000001">
    <property type="protein sequence ID" value="PSW15695.1"/>
    <property type="molecule type" value="Genomic_DNA"/>
</dbReference>
<dbReference type="InterPro" id="IPR043504">
    <property type="entry name" value="Peptidase_S1_PA_chymotrypsin"/>
</dbReference>
<dbReference type="GO" id="GO:0006508">
    <property type="term" value="P:proteolysis"/>
    <property type="evidence" value="ECO:0007669"/>
    <property type="project" value="UniProtKB-KW"/>
</dbReference>
<dbReference type="InterPro" id="IPR001314">
    <property type="entry name" value="Peptidase_S1A"/>
</dbReference>
<dbReference type="PROSITE" id="PS00135">
    <property type="entry name" value="TRYPSIN_SER"/>
    <property type="match status" value="1"/>
</dbReference>
<dbReference type="PROSITE" id="PS50240">
    <property type="entry name" value="TRYPSIN_DOM"/>
    <property type="match status" value="1"/>
</dbReference>
<dbReference type="AlphaFoldDB" id="A0A2T3NJK2"/>
<reference evidence="6 7" key="1">
    <citation type="submission" date="2018-03" db="EMBL/GenBank/DDBJ databases">
        <title>Whole genome sequencing of Histamine producing bacteria.</title>
        <authorList>
            <person name="Butler K."/>
        </authorList>
    </citation>
    <scope>NUCLEOTIDE SEQUENCE [LARGE SCALE GENOMIC DNA]</scope>
    <source>
        <strain evidence="6 7">DSM 19138</strain>
    </source>
</reference>
<keyword evidence="2" id="KW-0720">Serine protease</keyword>
<feature type="domain" description="Peptidase S1" evidence="5">
    <location>
        <begin position="33"/>
        <end position="296"/>
    </location>
</feature>
<dbReference type="InterPro" id="IPR018114">
    <property type="entry name" value="TRYPSIN_HIS"/>
</dbReference>
<evidence type="ECO:0000256" key="2">
    <source>
        <dbReference type="RuleBase" id="RU363034"/>
    </source>
</evidence>
<sequence length="372" mass="41298">MSVVKTSKYLLGLAIITLFSNTTYAYTNIAPRILNGADASAEEVPWQVYVEVHDDIKGNSSCGGVVLNNHWILTAAHCVNVSMDDKYWQAARAGDVFVGSGMTSLKDNTMSVSVAEKVIIHPDYFNDIPYKDIALIKLRYPVSARAKAIKMMNLEEQKALDIELGLAVENNVFASGWGRTSNNTSQVDTKRFNLQKTLLNGVDDQTCASAWGLEDWFDKHGDNYLCANSEVAGMCNGDSGGPLVWQDKDHVADADKGYRLVGITSFVHKSRCANSNYPDVFTQVSGVKEWVVDHIDGYQEPTEKLDYDVFQSENNVPDVNEPETRDSDQKQSSSGGGSTDYFSLLFILLVTLLKRTNNFFNSTAQRVIRNRK</sequence>
<dbReference type="SMART" id="SM00020">
    <property type="entry name" value="Tryp_SPc"/>
    <property type="match status" value="1"/>
</dbReference>
<dbReference type="InterPro" id="IPR009003">
    <property type="entry name" value="Peptidase_S1_PA"/>
</dbReference>
<organism evidence="6 7">
    <name type="scientific">Photobacterium rosenbergii</name>
    <dbReference type="NCBI Taxonomy" id="294936"/>
    <lineage>
        <taxon>Bacteria</taxon>
        <taxon>Pseudomonadati</taxon>
        <taxon>Pseudomonadota</taxon>
        <taxon>Gammaproteobacteria</taxon>
        <taxon>Vibrionales</taxon>
        <taxon>Vibrionaceae</taxon>
        <taxon>Photobacterium</taxon>
    </lineage>
</organism>
<gene>
    <name evidence="6" type="ORF">C9J01_01360</name>
</gene>
<evidence type="ECO:0000256" key="4">
    <source>
        <dbReference type="SAM" id="SignalP"/>
    </source>
</evidence>
<evidence type="ECO:0000259" key="5">
    <source>
        <dbReference type="PROSITE" id="PS50240"/>
    </source>
</evidence>
<dbReference type="PRINTS" id="PR00722">
    <property type="entry name" value="CHYMOTRYPSIN"/>
</dbReference>
<evidence type="ECO:0000313" key="7">
    <source>
        <dbReference type="Proteomes" id="UP000241346"/>
    </source>
</evidence>
<accession>A0A2T3NJK2</accession>
<dbReference type="GO" id="GO:0004252">
    <property type="term" value="F:serine-type endopeptidase activity"/>
    <property type="evidence" value="ECO:0007669"/>
    <property type="project" value="InterPro"/>
</dbReference>
<dbReference type="Gene3D" id="2.40.10.10">
    <property type="entry name" value="Trypsin-like serine proteases"/>
    <property type="match status" value="1"/>
</dbReference>
<keyword evidence="2" id="KW-0378">Hydrolase</keyword>
<keyword evidence="1" id="KW-1015">Disulfide bond</keyword>
<dbReference type="InterPro" id="IPR001254">
    <property type="entry name" value="Trypsin_dom"/>
</dbReference>
<comment type="caution">
    <text evidence="6">The sequence shown here is derived from an EMBL/GenBank/DDBJ whole genome shotgun (WGS) entry which is preliminary data.</text>
</comment>
<dbReference type="CDD" id="cd00190">
    <property type="entry name" value="Tryp_SPc"/>
    <property type="match status" value="1"/>
</dbReference>
<dbReference type="Proteomes" id="UP000241346">
    <property type="component" value="Unassembled WGS sequence"/>
</dbReference>
<feature type="signal peptide" evidence="4">
    <location>
        <begin position="1"/>
        <end position="25"/>
    </location>
</feature>
<evidence type="ECO:0000256" key="1">
    <source>
        <dbReference type="ARBA" id="ARBA00023157"/>
    </source>
</evidence>
<evidence type="ECO:0000256" key="3">
    <source>
        <dbReference type="SAM" id="MobiDB-lite"/>
    </source>
</evidence>
<dbReference type="InterPro" id="IPR033116">
    <property type="entry name" value="TRYPSIN_SER"/>
</dbReference>
<feature type="chain" id="PRO_5015635491" description="Peptidase S1 domain-containing protein" evidence="4">
    <location>
        <begin position="26"/>
        <end position="372"/>
    </location>
</feature>
<dbReference type="Pfam" id="PF00089">
    <property type="entry name" value="Trypsin"/>
    <property type="match status" value="1"/>
</dbReference>
<dbReference type="FunFam" id="2.40.10.10:FF:000068">
    <property type="entry name" value="transmembrane protease serine 2"/>
    <property type="match status" value="1"/>
</dbReference>
<dbReference type="PROSITE" id="PS00134">
    <property type="entry name" value="TRYPSIN_HIS"/>
    <property type="match status" value="1"/>
</dbReference>
<protein>
    <recommendedName>
        <fullName evidence="5">Peptidase S1 domain-containing protein</fullName>
    </recommendedName>
</protein>
<keyword evidence="2" id="KW-0645">Protease</keyword>
<name>A0A2T3NJK2_9GAMM</name>
<dbReference type="RefSeq" id="WP_107296313.1">
    <property type="nucleotide sequence ID" value="NZ_PYMB01000001.1"/>
</dbReference>
<feature type="region of interest" description="Disordered" evidence="3">
    <location>
        <begin position="314"/>
        <end position="337"/>
    </location>
</feature>
<evidence type="ECO:0000313" key="6">
    <source>
        <dbReference type="EMBL" id="PSW15695.1"/>
    </source>
</evidence>
<dbReference type="SUPFAM" id="SSF50494">
    <property type="entry name" value="Trypsin-like serine proteases"/>
    <property type="match status" value="1"/>
</dbReference>
<dbReference type="OrthoDB" id="9813836at2"/>
<proteinExistence type="predicted"/>
<dbReference type="PANTHER" id="PTHR24250">
    <property type="entry name" value="CHYMOTRYPSIN-RELATED"/>
    <property type="match status" value="1"/>
</dbReference>
<keyword evidence="4" id="KW-0732">Signal</keyword>